<dbReference type="InterPro" id="IPR003406">
    <property type="entry name" value="Glyco_trans_14"/>
</dbReference>
<keyword evidence="3" id="KW-0328">Glycosyltransferase</keyword>
<evidence type="ECO:0000313" key="12">
    <source>
        <dbReference type="Proteomes" id="UP000272942"/>
    </source>
</evidence>
<dbReference type="OrthoDB" id="2019572at2759"/>
<reference evidence="13" key="1">
    <citation type="submission" date="2016-06" db="UniProtKB">
        <authorList>
            <consortium name="WormBaseParasite"/>
        </authorList>
    </citation>
    <scope>IDENTIFICATION</scope>
</reference>
<dbReference type="GO" id="GO:0016020">
    <property type="term" value="C:membrane"/>
    <property type="evidence" value="ECO:0007669"/>
    <property type="project" value="UniProtKB-SubCell"/>
</dbReference>
<proteinExistence type="inferred from homology"/>
<evidence type="ECO:0000256" key="4">
    <source>
        <dbReference type="ARBA" id="ARBA00022679"/>
    </source>
</evidence>
<dbReference type="WBParaSite" id="ECPE_0000667201-mRNA-1">
    <property type="protein sequence ID" value="ECPE_0000667201-mRNA-1"/>
    <property type="gene ID" value="ECPE_0000667201"/>
</dbReference>
<dbReference type="GO" id="GO:0008375">
    <property type="term" value="F:acetylglucosaminyltransferase activity"/>
    <property type="evidence" value="ECO:0007669"/>
    <property type="project" value="TreeGrafter"/>
</dbReference>
<evidence type="ECO:0000256" key="8">
    <source>
        <dbReference type="ARBA" id="ARBA00023136"/>
    </source>
</evidence>
<keyword evidence="12" id="KW-1185">Reference proteome</keyword>
<protein>
    <submittedName>
        <fullName evidence="13">Beta-1,3-galactosyl-O-glycosyl-glycoprotein beta-1,6-N-acetylglucosaminyltransferase 3</fullName>
    </submittedName>
</protein>
<dbReference type="AlphaFoldDB" id="A0A183AI74"/>
<name>A0A183AI74_9TREM</name>
<keyword evidence="5" id="KW-0812">Transmembrane</keyword>
<evidence type="ECO:0000256" key="6">
    <source>
        <dbReference type="ARBA" id="ARBA00022968"/>
    </source>
</evidence>
<evidence type="ECO:0000256" key="1">
    <source>
        <dbReference type="ARBA" id="ARBA00004606"/>
    </source>
</evidence>
<evidence type="ECO:0000256" key="5">
    <source>
        <dbReference type="ARBA" id="ARBA00022692"/>
    </source>
</evidence>
<evidence type="ECO:0000256" key="3">
    <source>
        <dbReference type="ARBA" id="ARBA00022676"/>
    </source>
</evidence>
<keyword evidence="8" id="KW-0472">Membrane</keyword>
<gene>
    <name evidence="11" type="ORF">ECPE_LOCUS6659</name>
</gene>
<keyword evidence="6" id="KW-0735">Signal-anchor</keyword>
<comment type="subcellular location">
    <subcellularLocation>
        <location evidence="1">Membrane</location>
        <topology evidence="1">Single-pass type II membrane protein</topology>
    </subcellularLocation>
</comment>
<comment type="similarity">
    <text evidence="10">Belongs to the glycosyltransferase 14 family.</text>
</comment>
<reference evidence="11 12" key="2">
    <citation type="submission" date="2018-11" db="EMBL/GenBank/DDBJ databases">
        <authorList>
            <consortium name="Pathogen Informatics"/>
        </authorList>
    </citation>
    <scope>NUCLEOTIDE SEQUENCE [LARGE SCALE GENOMIC DNA]</scope>
    <source>
        <strain evidence="11 12">Egypt</strain>
    </source>
</reference>
<evidence type="ECO:0000256" key="10">
    <source>
        <dbReference type="ARBA" id="ARBA00038150"/>
    </source>
</evidence>
<dbReference type="PANTHER" id="PTHR19297">
    <property type="entry name" value="GLYCOSYLTRANSFERASE 14 FAMILY MEMBER"/>
    <property type="match status" value="1"/>
</dbReference>
<comment type="pathway">
    <text evidence="2">Protein modification; protein glycosylation.</text>
</comment>
<accession>A0A183AI74</accession>
<dbReference type="Pfam" id="PF02485">
    <property type="entry name" value="Branch"/>
    <property type="match status" value="1"/>
</dbReference>
<dbReference type="Proteomes" id="UP000272942">
    <property type="component" value="Unassembled WGS sequence"/>
</dbReference>
<evidence type="ECO:0000313" key="11">
    <source>
        <dbReference type="EMBL" id="VDP78993.1"/>
    </source>
</evidence>
<keyword evidence="9" id="KW-0325">Glycoprotein</keyword>
<evidence type="ECO:0000256" key="2">
    <source>
        <dbReference type="ARBA" id="ARBA00004922"/>
    </source>
</evidence>
<sequence>MTLFKLALQFIHRKRIRVLLCTVIIFVFVVYGKRFIKKACRASLPIKYQLSKSTNTDLVLSFNETKEHLCAIIMSPSLNRVFADTLARFTRVEERPWPLNTVHGCHAFKLPTGEEPGISQEELEYPLAFSFNIHTEFAQFARLLRAVYRKHNIYCIHVDGKSEKTFRQQVETLAQCFGSNIHIIPEEQSYSITWGDFGPIESWILCARHFLTQSTVRWKYMLNGSGQEFPLRTNWELVKALKAVNGSNIIEFDDYKFVTERAPKERPALNVSKLIRLQDELFFTTLSANAHFNAPGGCPNHRSNDSDPRALFIARYVEWYPKECERIQRFLCITGVKHIPKLISRPEFFVNKFIYDFQPLAYDCLEWWLLRKIKHEGESGQTVIDFDPSFYNRGPKSCKHFEDIGILSNLRVL</sequence>
<evidence type="ECO:0000313" key="13">
    <source>
        <dbReference type="WBParaSite" id="ECPE_0000667201-mRNA-1"/>
    </source>
</evidence>
<evidence type="ECO:0000256" key="7">
    <source>
        <dbReference type="ARBA" id="ARBA00022989"/>
    </source>
</evidence>
<keyword evidence="4" id="KW-0808">Transferase</keyword>
<keyword evidence="7" id="KW-1133">Transmembrane helix</keyword>
<dbReference type="EMBL" id="UZAN01043681">
    <property type="protein sequence ID" value="VDP78993.1"/>
    <property type="molecule type" value="Genomic_DNA"/>
</dbReference>
<organism evidence="13">
    <name type="scientific">Echinostoma caproni</name>
    <dbReference type="NCBI Taxonomy" id="27848"/>
    <lineage>
        <taxon>Eukaryota</taxon>
        <taxon>Metazoa</taxon>
        <taxon>Spiralia</taxon>
        <taxon>Lophotrochozoa</taxon>
        <taxon>Platyhelminthes</taxon>
        <taxon>Trematoda</taxon>
        <taxon>Digenea</taxon>
        <taxon>Plagiorchiida</taxon>
        <taxon>Echinostomata</taxon>
        <taxon>Echinostomatoidea</taxon>
        <taxon>Echinostomatidae</taxon>
        <taxon>Echinostoma</taxon>
    </lineage>
</organism>
<evidence type="ECO:0000256" key="9">
    <source>
        <dbReference type="ARBA" id="ARBA00023180"/>
    </source>
</evidence>
<dbReference type="PANTHER" id="PTHR19297:SF185">
    <property type="entry name" value="BETA-1,3-GALACTOSYL-O-GLYCOSYL-GLYCOPROTEIN BETA-1,6-N-ACETYLGLUCOSAMINYLTRANSFERASE 3"/>
    <property type="match status" value="1"/>
</dbReference>